<evidence type="ECO:0000256" key="4">
    <source>
        <dbReference type="ARBA" id="ARBA00022553"/>
    </source>
</evidence>
<sequence>MTVDTGLDHEDSVALLRKQTRILEQIAIGTDLGEVLTGITATLEELLPGCRCSVLLLDPDSATLRHGAAPSLPADYSAAIDGMSIGSSAGSCGTAAYLGRVVVAEDITTDTRWASFRPLAATHGLRACWSTPIRGRSGVTGTFAVYHDEPHRPDPREERLVERVTHLASVAIDHDRLFGALTESEERFRRAFEDNATGMALATLDGALTRMNRALLDLLGQTEYELLGVRLEDLFHRRTPGDQYEATARTPDGRPLEVAIVVSPVRGPGGRPLHLSVNVLDITGRRAAESERRRRREAEVAQRAAEAANRAKTDFLTALGHELRTPLQAVEGFIEVLGTLDLSPTRRDVALGHISSAGAHILSIVDDVLDVARIEAGALPLHLHDVDLDPLVDEVFAMAESLAAGHRVVVRRVGGPVTVRADPRRVRQVLLNLTVNGIRYNESGGEVEVAWQRVTDGVLITVTDTGPGIADEHLGRLFTPFDRLGADSEEGVGLGLPLARGLAEAMHGTLDVSSTVGVGTTVSVRLPAPPA</sequence>
<dbReference type="InterPro" id="IPR036890">
    <property type="entry name" value="HATPase_C_sf"/>
</dbReference>
<comment type="subcellular location">
    <subcellularLocation>
        <location evidence="2">Cell membrane</location>
    </subcellularLocation>
</comment>
<dbReference type="Proteomes" id="UP001143463">
    <property type="component" value="Unassembled WGS sequence"/>
</dbReference>
<dbReference type="SMART" id="SM00091">
    <property type="entry name" value="PAS"/>
    <property type="match status" value="1"/>
</dbReference>
<dbReference type="Pfam" id="PF13185">
    <property type="entry name" value="GAF_2"/>
    <property type="match status" value="1"/>
</dbReference>
<dbReference type="InterPro" id="IPR029016">
    <property type="entry name" value="GAF-like_dom_sf"/>
</dbReference>
<dbReference type="Pfam" id="PF13188">
    <property type="entry name" value="PAS_8"/>
    <property type="match status" value="1"/>
</dbReference>
<evidence type="ECO:0000256" key="1">
    <source>
        <dbReference type="ARBA" id="ARBA00000085"/>
    </source>
</evidence>
<dbReference type="SUPFAM" id="SSF55874">
    <property type="entry name" value="ATPase domain of HSP90 chaperone/DNA topoisomerase II/histidine kinase"/>
    <property type="match status" value="1"/>
</dbReference>
<dbReference type="Pfam" id="PF02518">
    <property type="entry name" value="HATPase_c"/>
    <property type="match status" value="1"/>
</dbReference>
<dbReference type="SUPFAM" id="SSF55781">
    <property type="entry name" value="GAF domain-like"/>
    <property type="match status" value="1"/>
</dbReference>
<dbReference type="PANTHER" id="PTHR43047:SF72">
    <property type="entry name" value="OSMOSENSING HISTIDINE PROTEIN KINASE SLN1"/>
    <property type="match status" value="1"/>
</dbReference>
<name>A0A9W6NUR2_9PSEU</name>
<evidence type="ECO:0000313" key="12">
    <source>
        <dbReference type="Proteomes" id="UP001143463"/>
    </source>
</evidence>
<evidence type="ECO:0000259" key="10">
    <source>
        <dbReference type="PROSITE" id="PS50113"/>
    </source>
</evidence>
<dbReference type="InterPro" id="IPR000014">
    <property type="entry name" value="PAS"/>
</dbReference>
<dbReference type="Gene3D" id="3.30.450.40">
    <property type="match status" value="1"/>
</dbReference>
<keyword evidence="12" id="KW-1185">Reference proteome</keyword>
<dbReference type="CDD" id="cd00130">
    <property type="entry name" value="PAS"/>
    <property type="match status" value="1"/>
</dbReference>
<reference evidence="11" key="2">
    <citation type="submission" date="2023-01" db="EMBL/GenBank/DDBJ databases">
        <authorList>
            <person name="Sun Q."/>
            <person name="Evtushenko L."/>
        </authorList>
    </citation>
    <scope>NUCLEOTIDE SEQUENCE</scope>
    <source>
        <strain evidence="11">VKM Ac-1069</strain>
    </source>
</reference>
<dbReference type="GO" id="GO:0000155">
    <property type="term" value="F:phosphorelay sensor kinase activity"/>
    <property type="evidence" value="ECO:0007669"/>
    <property type="project" value="InterPro"/>
</dbReference>
<accession>A0A9W6NUR2</accession>
<dbReference type="InterPro" id="IPR003018">
    <property type="entry name" value="GAF"/>
</dbReference>
<dbReference type="SMART" id="SM00065">
    <property type="entry name" value="GAF"/>
    <property type="match status" value="1"/>
</dbReference>
<comment type="caution">
    <text evidence="11">The sequence shown here is derived from an EMBL/GenBank/DDBJ whole genome shotgun (WGS) entry which is preliminary data.</text>
</comment>
<dbReference type="PANTHER" id="PTHR43047">
    <property type="entry name" value="TWO-COMPONENT HISTIDINE PROTEIN KINASE"/>
    <property type="match status" value="1"/>
</dbReference>
<gene>
    <name evidence="11" type="ORF">GCM10017577_16950</name>
</gene>
<dbReference type="InterPro" id="IPR036097">
    <property type="entry name" value="HisK_dim/P_sf"/>
</dbReference>
<keyword evidence="4" id="KW-0597">Phosphoprotein</keyword>
<dbReference type="PROSITE" id="PS50109">
    <property type="entry name" value="HIS_KIN"/>
    <property type="match status" value="1"/>
</dbReference>
<comment type="catalytic activity">
    <reaction evidence="1">
        <text>ATP + protein L-histidine = ADP + protein N-phospho-L-histidine.</text>
        <dbReference type="EC" id="2.7.13.3"/>
    </reaction>
</comment>
<keyword evidence="7" id="KW-0902">Two-component regulatory system</keyword>
<reference evidence="11" key="1">
    <citation type="journal article" date="2014" name="Int. J. Syst. Evol. Microbiol.">
        <title>Complete genome sequence of Corynebacterium casei LMG S-19264T (=DSM 44701T), isolated from a smear-ripened cheese.</title>
        <authorList>
            <consortium name="US DOE Joint Genome Institute (JGI-PGF)"/>
            <person name="Walter F."/>
            <person name="Albersmeier A."/>
            <person name="Kalinowski J."/>
            <person name="Ruckert C."/>
        </authorList>
    </citation>
    <scope>NUCLEOTIDE SEQUENCE</scope>
    <source>
        <strain evidence="11">VKM Ac-1069</strain>
    </source>
</reference>
<dbReference type="PROSITE" id="PS50113">
    <property type="entry name" value="PAC"/>
    <property type="match status" value="1"/>
</dbReference>
<dbReference type="InterPro" id="IPR005467">
    <property type="entry name" value="His_kinase_dom"/>
</dbReference>
<dbReference type="Gene3D" id="3.30.450.20">
    <property type="entry name" value="PAS domain"/>
    <property type="match status" value="1"/>
</dbReference>
<evidence type="ECO:0000259" key="8">
    <source>
        <dbReference type="PROSITE" id="PS50109"/>
    </source>
</evidence>
<evidence type="ECO:0000256" key="7">
    <source>
        <dbReference type="ARBA" id="ARBA00023012"/>
    </source>
</evidence>
<dbReference type="GO" id="GO:0005886">
    <property type="term" value="C:plasma membrane"/>
    <property type="evidence" value="ECO:0007669"/>
    <property type="project" value="UniProtKB-SubCell"/>
</dbReference>
<dbReference type="SUPFAM" id="SSF47384">
    <property type="entry name" value="Homodimeric domain of signal transducing histidine kinase"/>
    <property type="match status" value="1"/>
</dbReference>
<dbReference type="GO" id="GO:0009927">
    <property type="term" value="F:histidine phosphotransfer kinase activity"/>
    <property type="evidence" value="ECO:0007669"/>
    <property type="project" value="TreeGrafter"/>
</dbReference>
<evidence type="ECO:0000256" key="2">
    <source>
        <dbReference type="ARBA" id="ARBA00004236"/>
    </source>
</evidence>
<proteinExistence type="predicted"/>
<dbReference type="InterPro" id="IPR001610">
    <property type="entry name" value="PAC"/>
</dbReference>
<dbReference type="Gene3D" id="3.30.565.10">
    <property type="entry name" value="Histidine kinase-like ATPase, C-terminal domain"/>
    <property type="match status" value="1"/>
</dbReference>
<feature type="domain" description="PAC" evidence="10">
    <location>
        <begin position="242"/>
        <end position="294"/>
    </location>
</feature>
<dbReference type="SMART" id="SM00387">
    <property type="entry name" value="HATPase_c"/>
    <property type="match status" value="1"/>
</dbReference>
<dbReference type="InterPro" id="IPR000700">
    <property type="entry name" value="PAS-assoc_C"/>
</dbReference>
<dbReference type="PRINTS" id="PR00344">
    <property type="entry name" value="BCTRLSENSOR"/>
</dbReference>
<feature type="domain" description="Histidine kinase" evidence="8">
    <location>
        <begin position="318"/>
        <end position="530"/>
    </location>
</feature>
<dbReference type="SUPFAM" id="SSF55785">
    <property type="entry name" value="PYP-like sensor domain (PAS domain)"/>
    <property type="match status" value="1"/>
</dbReference>
<dbReference type="Pfam" id="PF00512">
    <property type="entry name" value="HisKA"/>
    <property type="match status" value="1"/>
</dbReference>
<dbReference type="InterPro" id="IPR035965">
    <property type="entry name" value="PAS-like_dom_sf"/>
</dbReference>
<dbReference type="AlphaFoldDB" id="A0A9W6NUR2"/>
<dbReference type="CDD" id="cd00082">
    <property type="entry name" value="HisKA"/>
    <property type="match status" value="1"/>
</dbReference>
<dbReference type="PROSITE" id="PS50112">
    <property type="entry name" value="PAS"/>
    <property type="match status" value="1"/>
</dbReference>
<dbReference type="InterPro" id="IPR004358">
    <property type="entry name" value="Sig_transdc_His_kin-like_C"/>
</dbReference>
<dbReference type="InterPro" id="IPR003661">
    <property type="entry name" value="HisK_dim/P_dom"/>
</dbReference>
<dbReference type="Gene3D" id="1.10.287.130">
    <property type="match status" value="1"/>
</dbReference>
<evidence type="ECO:0000256" key="6">
    <source>
        <dbReference type="ARBA" id="ARBA00022777"/>
    </source>
</evidence>
<dbReference type="InterPro" id="IPR003594">
    <property type="entry name" value="HATPase_dom"/>
</dbReference>
<evidence type="ECO:0000256" key="5">
    <source>
        <dbReference type="ARBA" id="ARBA00022679"/>
    </source>
</evidence>
<feature type="domain" description="PAS" evidence="9">
    <location>
        <begin position="184"/>
        <end position="236"/>
    </location>
</feature>
<dbReference type="RefSeq" id="WP_037040989.1">
    <property type="nucleotide sequence ID" value="NZ_BAAAUZ010000002.1"/>
</dbReference>
<organism evidence="11 12">
    <name type="scientific">Pseudonocardia halophobica</name>
    <dbReference type="NCBI Taxonomy" id="29401"/>
    <lineage>
        <taxon>Bacteria</taxon>
        <taxon>Bacillati</taxon>
        <taxon>Actinomycetota</taxon>
        <taxon>Actinomycetes</taxon>
        <taxon>Pseudonocardiales</taxon>
        <taxon>Pseudonocardiaceae</taxon>
        <taxon>Pseudonocardia</taxon>
    </lineage>
</organism>
<evidence type="ECO:0000259" key="9">
    <source>
        <dbReference type="PROSITE" id="PS50112"/>
    </source>
</evidence>
<dbReference type="NCBIfam" id="TIGR00229">
    <property type="entry name" value="sensory_box"/>
    <property type="match status" value="1"/>
</dbReference>
<keyword evidence="6" id="KW-0418">Kinase</keyword>
<dbReference type="SMART" id="SM00388">
    <property type="entry name" value="HisKA"/>
    <property type="match status" value="1"/>
</dbReference>
<dbReference type="EC" id="2.7.13.3" evidence="3"/>
<evidence type="ECO:0000256" key="3">
    <source>
        <dbReference type="ARBA" id="ARBA00012438"/>
    </source>
</evidence>
<dbReference type="SMART" id="SM00086">
    <property type="entry name" value="PAC"/>
    <property type="match status" value="1"/>
</dbReference>
<evidence type="ECO:0000313" key="11">
    <source>
        <dbReference type="EMBL" id="GLL10555.1"/>
    </source>
</evidence>
<dbReference type="EMBL" id="BSFQ01000005">
    <property type="protein sequence ID" value="GLL10555.1"/>
    <property type="molecule type" value="Genomic_DNA"/>
</dbReference>
<protein>
    <recommendedName>
        <fullName evidence="3">histidine kinase</fullName>
        <ecNumber evidence="3">2.7.13.3</ecNumber>
    </recommendedName>
</protein>
<keyword evidence="5" id="KW-0808">Transferase</keyword>